<dbReference type="InterPro" id="IPR008258">
    <property type="entry name" value="Transglycosylase_SLT_dom_1"/>
</dbReference>
<dbReference type="PANTHER" id="PTHR37423">
    <property type="entry name" value="SOLUBLE LYTIC MUREIN TRANSGLYCOSYLASE-RELATED"/>
    <property type="match status" value="1"/>
</dbReference>
<organism evidence="3 4">
    <name type="scientific">Tenacibaculum jejuense</name>
    <dbReference type="NCBI Taxonomy" id="584609"/>
    <lineage>
        <taxon>Bacteria</taxon>
        <taxon>Pseudomonadati</taxon>
        <taxon>Bacteroidota</taxon>
        <taxon>Flavobacteriia</taxon>
        <taxon>Flavobacteriales</taxon>
        <taxon>Flavobacteriaceae</taxon>
        <taxon>Tenacibaculum</taxon>
    </lineage>
</organism>
<reference evidence="3 4" key="1">
    <citation type="submission" date="2017-07" db="EMBL/GenBank/DDBJ databases">
        <authorList>
            <person name="Sun Z.S."/>
            <person name="Albrecht U."/>
            <person name="Echele G."/>
            <person name="Lee C.C."/>
        </authorList>
    </citation>
    <scope>NUCLEOTIDE SEQUENCE [LARGE SCALE GENOMIC DNA]</scope>
    <source>
        <strain evidence="4">type strain: KCTC 22618</strain>
    </source>
</reference>
<dbReference type="Proteomes" id="UP000215214">
    <property type="component" value="Chromosome TJEJU"/>
</dbReference>
<dbReference type="Pfam" id="PF01464">
    <property type="entry name" value="SLT"/>
    <property type="match status" value="1"/>
</dbReference>
<dbReference type="OrthoDB" id="9815002at2"/>
<evidence type="ECO:0000313" key="3">
    <source>
        <dbReference type="EMBL" id="SNR16851.1"/>
    </source>
</evidence>
<feature type="domain" description="Transglycosylase SLT" evidence="2">
    <location>
        <begin position="121"/>
        <end position="216"/>
    </location>
</feature>
<gene>
    <name evidence="3" type="ORF">TJEJU_3198</name>
</gene>
<name>A0A238UCF4_9FLAO</name>
<keyword evidence="4" id="KW-1185">Reference proteome</keyword>
<dbReference type="KEGG" id="tje:TJEJU_3198"/>
<dbReference type="PANTHER" id="PTHR37423:SF2">
    <property type="entry name" value="MEMBRANE-BOUND LYTIC MUREIN TRANSGLYCOSYLASE C"/>
    <property type="match status" value="1"/>
</dbReference>
<evidence type="ECO:0000256" key="1">
    <source>
        <dbReference type="ARBA" id="ARBA00007734"/>
    </source>
</evidence>
<dbReference type="SUPFAM" id="SSF53955">
    <property type="entry name" value="Lysozyme-like"/>
    <property type="match status" value="1"/>
</dbReference>
<dbReference type="Gene3D" id="1.10.530.10">
    <property type="match status" value="1"/>
</dbReference>
<dbReference type="AlphaFoldDB" id="A0A238UCF4"/>
<proteinExistence type="inferred from homology"/>
<sequence>MQVKLLRIFYVLSFLSISFLLLNLSNAKTNNTKQIESLKDSTIVKTEKNVSHLYEVKAIKLPKKMEFAGEAVPLDQLDIQERLDRELLVNTYWQSNGLLLMKRANKFFPLLEPLLKKHGLPDDFKYLCVAESALIQVPSYKGAAGYWHFMPRTGKEYGLEVNSNVDERYNLELSTKVAAEYLKKAKNKFGSWTLAAAAYNAGSGRISTRLKEQKVTSYYDLLLNPETGRYVFRILALKEIMSNPKKYGFLFDQEDLYTFPEVKEILVDYPIPDLADFAKQYNITYKELKLVNPWLRETKLNNNSKKEYIIKIPTR</sequence>
<dbReference type="InterPro" id="IPR023346">
    <property type="entry name" value="Lysozyme-like_dom_sf"/>
</dbReference>
<protein>
    <submittedName>
        <fullName evidence="3">Transglycosylase SLT</fullName>
    </submittedName>
</protein>
<evidence type="ECO:0000313" key="4">
    <source>
        <dbReference type="Proteomes" id="UP000215214"/>
    </source>
</evidence>
<comment type="similarity">
    <text evidence="1">Belongs to the transglycosylase Slt family.</text>
</comment>
<dbReference type="CDD" id="cd16894">
    <property type="entry name" value="MltD-like"/>
    <property type="match status" value="1"/>
</dbReference>
<accession>A0A238UCF4</accession>
<dbReference type="RefSeq" id="WP_095073699.1">
    <property type="nucleotide sequence ID" value="NZ_LT899436.1"/>
</dbReference>
<evidence type="ECO:0000259" key="2">
    <source>
        <dbReference type="Pfam" id="PF01464"/>
    </source>
</evidence>
<dbReference type="EMBL" id="LT899436">
    <property type="protein sequence ID" value="SNR16851.1"/>
    <property type="molecule type" value="Genomic_DNA"/>
</dbReference>